<evidence type="ECO:0000259" key="2">
    <source>
        <dbReference type="Pfam" id="PF00931"/>
    </source>
</evidence>
<reference evidence="3 4" key="1">
    <citation type="journal article" date="2020" name="Mol. Plant">
        <title>The Chromosome-Based Rubber Tree Genome Provides New Insights into Spurge Genome Evolution and Rubber Biosynthesis.</title>
        <authorList>
            <person name="Liu J."/>
            <person name="Shi C."/>
            <person name="Shi C.C."/>
            <person name="Li W."/>
            <person name="Zhang Q.J."/>
            <person name="Zhang Y."/>
            <person name="Li K."/>
            <person name="Lu H.F."/>
            <person name="Shi C."/>
            <person name="Zhu S.T."/>
            <person name="Xiao Z.Y."/>
            <person name="Nan H."/>
            <person name="Yue Y."/>
            <person name="Zhu X.G."/>
            <person name="Wu Y."/>
            <person name="Hong X.N."/>
            <person name="Fan G.Y."/>
            <person name="Tong Y."/>
            <person name="Zhang D."/>
            <person name="Mao C.L."/>
            <person name="Liu Y.L."/>
            <person name="Hao S.J."/>
            <person name="Liu W.Q."/>
            <person name="Lv M.Q."/>
            <person name="Zhang H.B."/>
            <person name="Liu Y."/>
            <person name="Hu-Tang G.R."/>
            <person name="Wang J.P."/>
            <person name="Wang J.H."/>
            <person name="Sun Y.H."/>
            <person name="Ni S.B."/>
            <person name="Chen W.B."/>
            <person name="Zhang X.C."/>
            <person name="Jiao Y.N."/>
            <person name="Eichler E.E."/>
            <person name="Li G.H."/>
            <person name="Liu X."/>
            <person name="Gao L.Z."/>
        </authorList>
    </citation>
    <scope>NUCLEOTIDE SEQUENCE [LARGE SCALE GENOMIC DNA]</scope>
    <source>
        <strain evidence="4">cv. GT1</strain>
        <tissue evidence="3">Leaf</tissue>
    </source>
</reference>
<dbReference type="SUPFAM" id="SSF52540">
    <property type="entry name" value="P-loop containing nucleoside triphosphate hydrolases"/>
    <property type="match status" value="1"/>
</dbReference>
<feature type="domain" description="NB-ARC" evidence="2">
    <location>
        <begin position="56"/>
        <end position="96"/>
    </location>
</feature>
<dbReference type="Gene3D" id="3.40.50.300">
    <property type="entry name" value="P-loop containing nucleotide triphosphate hydrolases"/>
    <property type="match status" value="1"/>
</dbReference>
<gene>
    <name evidence="3" type="ORF">GH714_012513</name>
</gene>
<dbReference type="PANTHER" id="PTHR33463:SF203">
    <property type="entry name" value="AAA+ ATPASE DOMAIN-CONTAINING PROTEIN"/>
    <property type="match status" value="1"/>
</dbReference>
<evidence type="ECO:0000313" key="3">
    <source>
        <dbReference type="EMBL" id="KAF2294552.1"/>
    </source>
</evidence>
<dbReference type="EMBL" id="JAAGAX010000013">
    <property type="protein sequence ID" value="KAF2294552.1"/>
    <property type="molecule type" value="Genomic_DNA"/>
</dbReference>
<organism evidence="3 4">
    <name type="scientific">Hevea brasiliensis</name>
    <name type="common">Para rubber tree</name>
    <name type="synonym">Siphonia brasiliensis</name>
    <dbReference type="NCBI Taxonomy" id="3981"/>
    <lineage>
        <taxon>Eukaryota</taxon>
        <taxon>Viridiplantae</taxon>
        <taxon>Streptophyta</taxon>
        <taxon>Embryophyta</taxon>
        <taxon>Tracheophyta</taxon>
        <taxon>Spermatophyta</taxon>
        <taxon>Magnoliopsida</taxon>
        <taxon>eudicotyledons</taxon>
        <taxon>Gunneridae</taxon>
        <taxon>Pentapetalae</taxon>
        <taxon>rosids</taxon>
        <taxon>fabids</taxon>
        <taxon>Malpighiales</taxon>
        <taxon>Euphorbiaceae</taxon>
        <taxon>Crotonoideae</taxon>
        <taxon>Micrandreae</taxon>
        <taxon>Hevea</taxon>
    </lineage>
</organism>
<dbReference type="AlphaFoldDB" id="A0A6A6KZP8"/>
<keyword evidence="4" id="KW-1185">Reference proteome</keyword>
<sequence length="100" mass="11341">MIDAGKAIEEAEEFIQGEEQAKKRCFVGLCPDLKTRYLLSKKAEKKALAIDKLVNEGDHGVGKTTLAKEVHRQAIEEKLFDEVVMVAVNQHQNSEEFNRR</sequence>
<protein>
    <recommendedName>
        <fullName evidence="2">NB-ARC domain-containing protein</fullName>
    </recommendedName>
</protein>
<dbReference type="Proteomes" id="UP000467840">
    <property type="component" value="Chromosome 7"/>
</dbReference>
<evidence type="ECO:0000313" key="4">
    <source>
        <dbReference type="Proteomes" id="UP000467840"/>
    </source>
</evidence>
<dbReference type="Pfam" id="PF00931">
    <property type="entry name" value="NB-ARC"/>
    <property type="match status" value="1"/>
</dbReference>
<comment type="caution">
    <text evidence="3">The sequence shown here is derived from an EMBL/GenBank/DDBJ whole genome shotgun (WGS) entry which is preliminary data.</text>
</comment>
<dbReference type="InterPro" id="IPR027417">
    <property type="entry name" value="P-loop_NTPase"/>
</dbReference>
<dbReference type="PANTHER" id="PTHR33463">
    <property type="entry name" value="NB-ARC DOMAIN-CONTAINING PROTEIN-RELATED"/>
    <property type="match status" value="1"/>
</dbReference>
<name>A0A6A6KZP8_HEVBR</name>
<accession>A0A6A6KZP8</accession>
<dbReference type="InterPro" id="IPR050905">
    <property type="entry name" value="Plant_NBS-LRR"/>
</dbReference>
<evidence type="ECO:0000256" key="1">
    <source>
        <dbReference type="ARBA" id="ARBA00022821"/>
    </source>
</evidence>
<proteinExistence type="predicted"/>
<dbReference type="GO" id="GO:0043531">
    <property type="term" value="F:ADP binding"/>
    <property type="evidence" value="ECO:0007669"/>
    <property type="project" value="InterPro"/>
</dbReference>
<dbReference type="InterPro" id="IPR002182">
    <property type="entry name" value="NB-ARC"/>
</dbReference>
<keyword evidence="1" id="KW-0611">Plant defense</keyword>